<sequence>MDIKETFEKQISTLKEDNNNVSIIVVGSNKNLDFDKKINDIDLFVITKEGQRQIREIKFVKGIEFDINYFSIDLSNKFIENKKQFFIEGMSKGNLIYDSNDIGKKYMESAKIQYEKGPKKISLEELNSLKFVLFDNIKRIETLKGDNWQEIEFLSNLYLRDIIRAYFVINKKWIPKDKKLFKVLSETDNNLYQMVQKLYINYDTDILKEMINYIFKDIKIDEKIKIIY</sequence>
<dbReference type="Proteomes" id="UP000242520">
    <property type="component" value="Unassembled WGS sequence"/>
</dbReference>
<dbReference type="OrthoDB" id="1706482at2"/>
<dbReference type="Gene3D" id="3.30.460.10">
    <property type="entry name" value="Beta Polymerase, domain 2"/>
    <property type="match status" value="1"/>
</dbReference>
<keyword evidence="2" id="KW-0808">Transferase</keyword>
<evidence type="ECO:0000313" key="3">
    <source>
        <dbReference type="Proteomes" id="UP000242520"/>
    </source>
</evidence>
<protein>
    <submittedName>
        <fullName evidence="2">Nucleotidyltransferase domain-containing protein</fullName>
    </submittedName>
</protein>
<dbReference type="InterPro" id="IPR002934">
    <property type="entry name" value="Polymerase_NTP_transf_dom"/>
</dbReference>
<dbReference type="RefSeq" id="WP_072723170.1">
    <property type="nucleotide sequence ID" value="NZ_FQXH01000005.1"/>
</dbReference>
<dbReference type="STRING" id="1123350.SAMN02744040_00381"/>
<reference evidence="3" key="1">
    <citation type="submission" date="2016-11" db="EMBL/GenBank/DDBJ databases">
        <authorList>
            <person name="Varghese N."/>
            <person name="Submissions S."/>
        </authorList>
    </citation>
    <scope>NUCLEOTIDE SEQUENCE [LARGE SCALE GENOMIC DNA]</scope>
    <source>
        <strain evidence="3">DSM 15285</strain>
    </source>
</reference>
<name>A0A1M5P487_9FIRM</name>
<gene>
    <name evidence="2" type="ORF">SAMN02744040_00381</name>
</gene>
<dbReference type="InterPro" id="IPR043519">
    <property type="entry name" value="NT_sf"/>
</dbReference>
<feature type="domain" description="Polymerase nucleotidyl transferase" evidence="1">
    <location>
        <begin position="9"/>
        <end position="79"/>
    </location>
</feature>
<evidence type="ECO:0000313" key="2">
    <source>
        <dbReference type="EMBL" id="SHG96634.1"/>
    </source>
</evidence>
<proteinExistence type="predicted"/>
<dbReference type="GO" id="GO:0016779">
    <property type="term" value="F:nucleotidyltransferase activity"/>
    <property type="evidence" value="ECO:0007669"/>
    <property type="project" value="InterPro"/>
</dbReference>
<dbReference type="Pfam" id="PF01909">
    <property type="entry name" value="NTP_transf_2"/>
    <property type="match status" value="1"/>
</dbReference>
<organism evidence="2 3">
    <name type="scientific">Tepidibacter thalassicus DSM 15285</name>
    <dbReference type="NCBI Taxonomy" id="1123350"/>
    <lineage>
        <taxon>Bacteria</taxon>
        <taxon>Bacillati</taxon>
        <taxon>Bacillota</taxon>
        <taxon>Clostridia</taxon>
        <taxon>Peptostreptococcales</taxon>
        <taxon>Peptostreptococcaceae</taxon>
        <taxon>Tepidibacter</taxon>
    </lineage>
</organism>
<keyword evidence="3" id="KW-1185">Reference proteome</keyword>
<accession>A0A1M5P487</accession>
<dbReference type="AlphaFoldDB" id="A0A1M5P487"/>
<dbReference type="EMBL" id="FQXH01000005">
    <property type="protein sequence ID" value="SHG96634.1"/>
    <property type="molecule type" value="Genomic_DNA"/>
</dbReference>
<evidence type="ECO:0000259" key="1">
    <source>
        <dbReference type="Pfam" id="PF01909"/>
    </source>
</evidence>